<evidence type="ECO:0000313" key="3">
    <source>
        <dbReference type="Proteomes" id="UP001155280"/>
    </source>
</evidence>
<accession>A0A9X2I1V4</accession>
<dbReference type="AlphaFoldDB" id="A0A9X2I1V4"/>
<evidence type="ECO:0000256" key="1">
    <source>
        <dbReference type="SAM" id="Phobius"/>
    </source>
</evidence>
<feature type="transmembrane region" description="Helical" evidence="1">
    <location>
        <begin position="21"/>
        <end position="41"/>
    </location>
</feature>
<keyword evidence="1" id="KW-1133">Transmembrane helix</keyword>
<dbReference type="Proteomes" id="UP001155280">
    <property type="component" value="Unassembled WGS sequence"/>
</dbReference>
<name>A0A9X2I1V4_9FLAO</name>
<reference evidence="2" key="1">
    <citation type="submission" date="2022-07" db="EMBL/GenBank/DDBJ databases">
        <title>Gramela sediminis sp. nov., isolated from deep-sea sediment of the Indian Ocean.</title>
        <authorList>
            <person name="Shi H."/>
        </authorList>
    </citation>
    <scope>NUCLEOTIDE SEQUENCE</scope>
    <source>
        <strain evidence="2">GC03-9</strain>
    </source>
</reference>
<dbReference type="RefSeq" id="WP_241550212.1">
    <property type="nucleotide sequence ID" value="NZ_JANCNS010000001.1"/>
</dbReference>
<sequence>MRALILPKQPALIVSYLKVGKLLYFGLSLFLLQSYIYYVLLIKAISNSDPDLIVFWSVCFIFSFIHIFLVLMDGWSRFQNYKRIKDQFYIHGFDVRLAANYKGSKCQRNAAIIAASELGMEKEIRRFFRKCGVKNHHFIPYFMIQDPLFPFRKSFWSRTFLEKPYRSKFDFKKIAWEQQQLKQGITN</sequence>
<dbReference type="EMBL" id="JANCNS010000001">
    <property type="protein sequence ID" value="MCP9199699.1"/>
    <property type="molecule type" value="Genomic_DNA"/>
</dbReference>
<keyword evidence="1" id="KW-0812">Transmembrane</keyword>
<keyword evidence="1" id="KW-0472">Membrane</keyword>
<evidence type="ECO:0000313" key="2">
    <source>
        <dbReference type="EMBL" id="MCP9199699.1"/>
    </source>
</evidence>
<keyword evidence="3" id="KW-1185">Reference proteome</keyword>
<comment type="caution">
    <text evidence="2">The sequence shown here is derived from an EMBL/GenBank/DDBJ whole genome shotgun (WGS) entry which is preliminary data.</text>
</comment>
<protein>
    <submittedName>
        <fullName evidence="2">Uncharacterized protein</fullName>
    </submittedName>
</protein>
<gene>
    <name evidence="2" type="ORF">MKO06_07270</name>
</gene>
<organism evidence="2 3">
    <name type="scientific">Christiangramia oceanisediminis</name>
    <dbReference type="NCBI Taxonomy" id="2920386"/>
    <lineage>
        <taxon>Bacteria</taxon>
        <taxon>Pseudomonadati</taxon>
        <taxon>Bacteroidota</taxon>
        <taxon>Flavobacteriia</taxon>
        <taxon>Flavobacteriales</taxon>
        <taxon>Flavobacteriaceae</taxon>
        <taxon>Christiangramia</taxon>
    </lineage>
</organism>
<proteinExistence type="predicted"/>
<feature type="transmembrane region" description="Helical" evidence="1">
    <location>
        <begin position="53"/>
        <end position="75"/>
    </location>
</feature>